<reference evidence="1 2" key="1">
    <citation type="submission" date="2016-09" db="EMBL/GenBank/DDBJ databases">
        <title>Alteromonas lipolytica, a new species isolated from sea water.</title>
        <authorList>
            <person name="Wu Y.-H."/>
            <person name="Cheng H."/>
            <person name="Xu X.-W."/>
        </authorList>
    </citation>
    <scope>NUCLEOTIDE SEQUENCE [LARGE SCALE GENOMIC DNA]</scope>
    <source>
        <strain evidence="1 2">JW12</strain>
    </source>
</reference>
<name>A0A1E8FKG9_9ALTE</name>
<keyword evidence="2" id="KW-1185">Reference proteome</keyword>
<dbReference type="EMBL" id="MJIC01000001">
    <property type="protein sequence ID" value="OFI36430.1"/>
    <property type="molecule type" value="Genomic_DNA"/>
</dbReference>
<evidence type="ECO:0000313" key="2">
    <source>
        <dbReference type="Proteomes" id="UP000176037"/>
    </source>
</evidence>
<comment type="caution">
    <text evidence="1">The sequence shown here is derived from an EMBL/GenBank/DDBJ whole genome shotgun (WGS) entry which is preliminary data.</text>
</comment>
<organism evidence="1 2">
    <name type="scientific">Alteromonas lipolytica</name>
    <dbReference type="NCBI Taxonomy" id="1856405"/>
    <lineage>
        <taxon>Bacteria</taxon>
        <taxon>Pseudomonadati</taxon>
        <taxon>Pseudomonadota</taxon>
        <taxon>Gammaproteobacteria</taxon>
        <taxon>Alteromonadales</taxon>
        <taxon>Alteromonadaceae</taxon>
        <taxon>Alteromonas/Salinimonas group</taxon>
        <taxon>Alteromonas</taxon>
    </lineage>
</organism>
<proteinExistence type="predicted"/>
<dbReference type="Proteomes" id="UP000176037">
    <property type="component" value="Unassembled WGS sequence"/>
</dbReference>
<sequence>MFVPLSLVLCANMKKLAFLLLLLSVKSFSCEQLLGTYKSHSETHWSFELQITRENVILKYTDFEYGTRDLRTDYIVESEGYCEKSVAGYVLIFGNKSVNVNFHESLSHRSFGGAGESPGITGEFIKGQQVEL</sequence>
<dbReference type="AlphaFoldDB" id="A0A1E8FKG9"/>
<gene>
    <name evidence="1" type="ORF">BFC17_00690</name>
</gene>
<evidence type="ECO:0000313" key="1">
    <source>
        <dbReference type="EMBL" id="OFI36430.1"/>
    </source>
</evidence>
<protein>
    <submittedName>
        <fullName evidence="1">Uncharacterized protein</fullName>
    </submittedName>
</protein>
<accession>A0A1E8FKG9</accession>